<feature type="signal peptide" evidence="1">
    <location>
        <begin position="1"/>
        <end position="17"/>
    </location>
</feature>
<reference evidence="2 3" key="1">
    <citation type="submission" date="2024-06" db="EMBL/GenBank/DDBJ databases">
        <authorList>
            <person name="Kaempfer P."/>
            <person name="Viver T."/>
        </authorList>
    </citation>
    <scope>NUCLEOTIDE SEQUENCE [LARGE SCALE GENOMIC DNA]</scope>
    <source>
        <strain evidence="2 3">ST-64</strain>
    </source>
</reference>
<organism evidence="2 3">
    <name type="scientific">Sphingomonas plantiphila</name>
    <dbReference type="NCBI Taxonomy" id="3163295"/>
    <lineage>
        <taxon>Bacteria</taxon>
        <taxon>Pseudomonadati</taxon>
        <taxon>Pseudomonadota</taxon>
        <taxon>Alphaproteobacteria</taxon>
        <taxon>Sphingomonadales</taxon>
        <taxon>Sphingomonadaceae</taxon>
        <taxon>Sphingomonas</taxon>
    </lineage>
</organism>
<gene>
    <name evidence="2" type="ORF">ABS767_14610</name>
</gene>
<protein>
    <submittedName>
        <fullName evidence="2">Uncharacterized protein</fullName>
    </submittedName>
</protein>
<name>A0ABW8YPH4_9SPHN</name>
<dbReference type="EMBL" id="JBELQC010000002">
    <property type="protein sequence ID" value="MFL9842201.1"/>
    <property type="molecule type" value="Genomic_DNA"/>
</dbReference>
<dbReference type="RefSeq" id="WP_408079619.1">
    <property type="nucleotide sequence ID" value="NZ_JBELQC010000002.1"/>
</dbReference>
<keyword evidence="1" id="KW-0732">Signal</keyword>
<proteinExistence type="predicted"/>
<accession>A0ABW8YPH4</accession>
<dbReference type="Proteomes" id="UP001629244">
    <property type="component" value="Unassembled WGS sequence"/>
</dbReference>
<feature type="chain" id="PRO_5046599342" evidence="1">
    <location>
        <begin position="18"/>
        <end position="138"/>
    </location>
</feature>
<keyword evidence="3" id="KW-1185">Reference proteome</keyword>
<evidence type="ECO:0000256" key="1">
    <source>
        <dbReference type="SAM" id="SignalP"/>
    </source>
</evidence>
<sequence length="138" mass="14766">MSRLLMLVLLAAVPAAAQDAPDGEPDALPQRVRSVLLYGEDTCPKPTSPDEVVVCAKVGESPFRIPKSLRKSEPGPGGTSWVRRAELVDEVNRATLPGACNPIGSFGQSGCTLQMIQRWKAEQREKKAEEAAIPGGED</sequence>
<evidence type="ECO:0000313" key="2">
    <source>
        <dbReference type="EMBL" id="MFL9842201.1"/>
    </source>
</evidence>
<comment type="caution">
    <text evidence="2">The sequence shown here is derived from an EMBL/GenBank/DDBJ whole genome shotgun (WGS) entry which is preliminary data.</text>
</comment>
<evidence type="ECO:0000313" key="3">
    <source>
        <dbReference type="Proteomes" id="UP001629244"/>
    </source>
</evidence>